<dbReference type="PANTHER" id="PTHR46825:SF9">
    <property type="entry name" value="BETA-LACTAMASE-RELATED DOMAIN-CONTAINING PROTEIN"/>
    <property type="match status" value="1"/>
</dbReference>
<proteinExistence type="predicted"/>
<dbReference type="OrthoDB" id="3174977at2"/>
<comment type="caution">
    <text evidence="3">The sequence shown here is derived from an EMBL/GenBank/DDBJ whole genome shotgun (WGS) entry which is preliminary data.</text>
</comment>
<evidence type="ECO:0000259" key="2">
    <source>
        <dbReference type="Pfam" id="PF00144"/>
    </source>
</evidence>
<gene>
    <name evidence="3" type="ORF">DFJ66_3683</name>
</gene>
<keyword evidence="4" id="KW-1185">Reference proteome</keyword>
<keyword evidence="1" id="KW-1133">Transmembrane helix</keyword>
<keyword evidence="1" id="KW-0472">Membrane</keyword>
<feature type="transmembrane region" description="Helical" evidence="1">
    <location>
        <begin position="334"/>
        <end position="354"/>
    </location>
</feature>
<organism evidence="3 4">
    <name type="scientific">Saccharothrix variisporea</name>
    <dbReference type="NCBI Taxonomy" id="543527"/>
    <lineage>
        <taxon>Bacteria</taxon>
        <taxon>Bacillati</taxon>
        <taxon>Actinomycetota</taxon>
        <taxon>Actinomycetes</taxon>
        <taxon>Pseudonocardiales</taxon>
        <taxon>Pseudonocardiaceae</taxon>
        <taxon>Saccharothrix</taxon>
    </lineage>
</organism>
<dbReference type="Gene3D" id="3.40.710.10">
    <property type="entry name" value="DD-peptidase/beta-lactamase superfamily"/>
    <property type="match status" value="1"/>
</dbReference>
<dbReference type="Pfam" id="PF00144">
    <property type="entry name" value="Beta-lactamase"/>
    <property type="match status" value="1"/>
</dbReference>
<evidence type="ECO:0000313" key="4">
    <source>
        <dbReference type="Proteomes" id="UP000272729"/>
    </source>
</evidence>
<keyword evidence="1" id="KW-0812">Transmembrane</keyword>
<feature type="transmembrane region" description="Helical" evidence="1">
    <location>
        <begin position="406"/>
        <end position="431"/>
    </location>
</feature>
<name>A0A495XCU0_9PSEU</name>
<accession>A0A495XCU0</accession>
<protein>
    <submittedName>
        <fullName evidence="3">CubicO group peptidase (Beta-lactamase class C family)</fullName>
    </submittedName>
</protein>
<dbReference type="SUPFAM" id="SSF56601">
    <property type="entry name" value="beta-lactamase/transpeptidase-like"/>
    <property type="match status" value="1"/>
</dbReference>
<dbReference type="InterPro" id="IPR001466">
    <property type="entry name" value="Beta-lactam-related"/>
</dbReference>
<evidence type="ECO:0000313" key="3">
    <source>
        <dbReference type="EMBL" id="RKT70423.1"/>
    </source>
</evidence>
<dbReference type="AlphaFoldDB" id="A0A495XCU0"/>
<sequence>MPAMATPDQNLDLVLRQALEDTGVPGFSAVVTRGDEVVHVGGYGDGVTERTPMRVASVSKSFTAAAVMALVDDGKVELDGSVVAQLPGFVMEDERASRITVRQLLNQTSGLADFTMDVSALEQAASLEEFVAGLRGASLASDPGVRYRYCNANYDVAARLVEVASGRSYSEFLRERVFGPLGMGDSRVGGEVPDGFNSAFGVWVQREELPAFRGGSGDVVTTAADMGKWLISQNGRGRQVVSASALEVMHSPSAVAEYGMGWAPDGDGLLIHSGNLFTYTAVEAISPRTGYGYAVLVNSASLHDAAYGVLQALVAATEGREPVSAGGGRQTTELVLGIVGLLAALLGVFGVVRAGKWARKRAGRAWWRVVVRLVPGVVPVVVLAAYPDLVSVLMNGRTVTWAQMTYFPLPLTVVVVVAALAGGATVGARVWRLWLLR</sequence>
<dbReference type="EMBL" id="RBXR01000001">
    <property type="protein sequence ID" value="RKT70423.1"/>
    <property type="molecule type" value="Genomic_DNA"/>
</dbReference>
<dbReference type="Proteomes" id="UP000272729">
    <property type="component" value="Unassembled WGS sequence"/>
</dbReference>
<dbReference type="InterPro" id="IPR012338">
    <property type="entry name" value="Beta-lactam/transpept-like"/>
</dbReference>
<feature type="transmembrane region" description="Helical" evidence="1">
    <location>
        <begin position="366"/>
        <end position="386"/>
    </location>
</feature>
<evidence type="ECO:0000256" key="1">
    <source>
        <dbReference type="SAM" id="Phobius"/>
    </source>
</evidence>
<feature type="domain" description="Beta-lactamase-related" evidence="2">
    <location>
        <begin position="14"/>
        <end position="306"/>
    </location>
</feature>
<dbReference type="InterPro" id="IPR050491">
    <property type="entry name" value="AmpC-like"/>
</dbReference>
<dbReference type="PANTHER" id="PTHR46825">
    <property type="entry name" value="D-ALANYL-D-ALANINE-CARBOXYPEPTIDASE/ENDOPEPTIDASE AMPH"/>
    <property type="match status" value="1"/>
</dbReference>
<reference evidence="3 4" key="1">
    <citation type="submission" date="2018-10" db="EMBL/GenBank/DDBJ databases">
        <title>Sequencing the genomes of 1000 actinobacteria strains.</title>
        <authorList>
            <person name="Klenk H.-P."/>
        </authorList>
    </citation>
    <scope>NUCLEOTIDE SEQUENCE [LARGE SCALE GENOMIC DNA]</scope>
    <source>
        <strain evidence="3 4">DSM 43911</strain>
    </source>
</reference>